<organism evidence="1 2">
    <name type="scientific">Lasiosphaeria ovina</name>
    <dbReference type="NCBI Taxonomy" id="92902"/>
    <lineage>
        <taxon>Eukaryota</taxon>
        <taxon>Fungi</taxon>
        <taxon>Dikarya</taxon>
        <taxon>Ascomycota</taxon>
        <taxon>Pezizomycotina</taxon>
        <taxon>Sordariomycetes</taxon>
        <taxon>Sordariomycetidae</taxon>
        <taxon>Sordariales</taxon>
        <taxon>Lasiosphaeriaceae</taxon>
        <taxon>Lasiosphaeria</taxon>
    </lineage>
</organism>
<gene>
    <name evidence="1" type="ORF">B0T24DRAFT_616764</name>
</gene>
<protein>
    <submittedName>
        <fullName evidence="1">Uncharacterized protein</fullName>
    </submittedName>
</protein>
<keyword evidence="2" id="KW-1185">Reference proteome</keyword>
<sequence length="143" mass="15728">MAKKFPILQATTPEGVAIDIIECSKPRVKRILKGNNAVQKLLASLPAKDIQAYRGRVKPKKTCKRPSYYNAVLIQSRGTLGQPCDWCASKPNNGPFLDCRSASGFFGGSCANCKWRDRASKCSHVEPKKAKVDETSAVDKDKE</sequence>
<accession>A0AAE0KFC4</accession>
<name>A0AAE0KFC4_9PEZI</name>
<reference evidence="1" key="2">
    <citation type="submission" date="2023-06" db="EMBL/GenBank/DDBJ databases">
        <authorList>
            <consortium name="Lawrence Berkeley National Laboratory"/>
            <person name="Haridas S."/>
            <person name="Hensen N."/>
            <person name="Bonometti L."/>
            <person name="Westerberg I."/>
            <person name="Brannstrom I.O."/>
            <person name="Guillou S."/>
            <person name="Cros-Aarteil S."/>
            <person name="Calhoun S."/>
            <person name="Kuo A."/>
            <person name="Mondo S."/>
            <person name="Pangilinan J."/>
            <person name="Riley R."/>
            <person name="Labutti K."/>
            <person name="Andreopoulos B."/>
            <person name="Lipzen A."/>
            <person name="Chen C."/>
            <person name="Yanf M."/>
            <person name="Daum C."/>
            <person name="Ng V."/>
            <person name="Clum A."/>
            <person name="Steindorff A."/>
            <person name="Ohm R."/>
            <person name="Martin F."/>
            <person name="Silar P."/>
            <person name="Natvig D."/>
            <person name="Lalanne C."/>
            <person name="Gautier V."/>
            <person name="Ament-Velasquez S.L."/>
            <person name="Kruys A."/>
            <person name="Hutchinson M.I."/>
            <person name="Powell A.J."/>
            <person name="Barry K."/>
            <person name="Miller A.N."/>
            <person name="Grigoriev I.V."/>
            <person name="Debuchy R."/>
            <person name="Gladieux P."/>
            <person name="Thoren M.H."/>
            <person name="Johannesson H."/>
        </authorList>
    </citation>
    <scope>NUCLEOTIDE SEQUENCE</scope>
    <source>
        <strain evidence="1">CBS 958.72</strain>
    </source>
</reference>
<evidence type="ECO:0000313" key="2">
    <source>
        <dbReference type="Proteomes" id="UP001287356"/>
    </source>
</evidence>
<dbReference type="InterPro" id="IPR022190">
    <property type="entry name" value="DUF3716"/>
</dbReference>
<reference evidence="1" key="1">
    <citation type="journal article" date="2023" name="Mol. Phylogenet. Evol.">
        <title>Genome-scale phylogeny and comparative genomics of the fungal order Sordariales.</title>
        <authorList>
            <person name="Hensen N."/>
            <person name="Bonometti L."/>
            <person name="Westerberg I."/>
            <person name="Brannstrom I.O."/>
            <person name="Guillou S."/>
            <person name="Cros-Aarteil S."/>
            <person name="Calhoun S."/>
            <person name="Haridas S."/>
            <person name="Kuo A."/>
            <person name="Mondo S."/>
            <person name="Pangilinan J."/>
            <person name="Riley R."/>
            <person name="LaButti K."/>
            <person name="Andreopoulos B."/>
            <person name="Lipzen A."/>
            <person name="Chen C."/>
            <person name="Yan M."/>
            <person name="Daum C."/>
            <person name="Ng V."/>
            <person name="Clum A."/>
            <person name="Steindorff A."/>
            <person name="Ohm R.A."/>
            <person name="Martin F."/>
            <person name="Silar P."/>
            <person name="Natvig D.O."/>
            <person name="Lalanne C."/>
            <person name="Gautier V."/>
            <person name="Ament-Velasquez S.L."/>
            <person name="Kruys A."/>
            <person name="Hutchinson M.I."/>
            <person name="Powell A.J."/>
            <person name="Barry K."/>
            <person name="Miller A.N."/>
            <person name="Grigoriev I.V."/>
            <person name="Debuchy R."/>
            <person name="Gladieux P."/>
            <person name="Hiltunen Thoren M."/>
            <person name="Johannesson H."/>
        </authorList>
    </citation>
    <scope>NUCLEOTIDE SEQUENCE</scope>
    <source>
        <strain evidence="1">CBS 958.72</strain>
    </source>
</reference>
<comment type="caution">
    <text evidence="1">The sequence shown here is derived from an EMBL/GenBank/DDBJ whole genome shotgun (WGS) entry which is preliminary data.</text>
</comment>
<dbReference type="Pfam" id="PF12511">
    <property type="entry name" value="DUF3716"/>
    <property type="match status" value="1"/>
</dbReference>
<dbReference type="EMBL" id="JAULSN010000003">
    <property type="protein sequence ID" value="KAK3375654.1"/>
    <property type="molecule type" value="Genomic_DNA"/>
</dbReference>
<dbReference type="Proteomes" id="UP001287356">
    <property type="component" value="Unassembled WGS sequence"/>
</dbReference>
<proteinExistence type="predicted"/>
<evidence type="ECO:0000313" key="1">
    <source>
        <dbReference type="EMBL" id="KAK3375654.1"/>
    </source>
</evidence>
<dbReference type="AlphaFoldDB" id="A0AAE0KFC4"/>